<feature type="chain" id="PRO_5044864692" evidence="1">
    <location>
        <begin position="24"/>
        <end position="112"/>
    </location>
</feature>
<comment type="caution">
    <text evidence="2">The sequence shown here is derived from an EMBL/GenBank/DDBJ whole genome shotgun (WGS) entry which is preliminary data.</text>
</comment>
<reference evidence="2 3" key="1">
    <citation type="submission" date="2024-10" db="EMBL/GenBank/DDBJ databases">
        <authorList>
            <person name="Kim D."/>
        </authorList>
    </citation>
    <scope>NUCLEOTIDE SEQUENCE [LARGE SCALE GENOMIC DNA]</scope>
    <source>
        <strain evidence="2">Taebaek</strain>
    </source>
</reference>
<evidence type="ECO:0000256" key="1">
    <source>
        <dbReference type="SAM" id="SignalP"/>
    </source>
</evidence>
<gene>
    <name evidence="2" type="ORF">niasHS_007251</name>
</gene>
<accession>A0ABD2JJS7</accession>
<protein>
    <submittedName>
        <fullName evidence="2">Uncharacterized protein</fullName>
    </submittedName>
</protein>
<dbReference type="EMBL" id="JBICCN010000138">
    <property type="protein sequence ID" value="KAL3090876.1"/>
    <property type="molecule type" value="Genomic_DNA"/>
</dbReference>
<feature type="signal peptide" evidence="1">
    <location>
        <begin position="1"/>
        <end position="23"/>
    </location>
</feature>
<keyword evidence="1" id="KW-0732">Signal</keyword>
<sequence>MTPLFLSFSLLLIYSQFASPANAFILQELPLYRNVRNQRHATPPIGPSKPSIHYGIRRSTVSMPLVIRIEDGMPTIFVRPSRAFNFHRLNRLQEFWHRNEALRRLTQTGNRP</sequence>
<dbReference type="Proteomes" id="UP001620645">
    <property type="component" value="Unassembled WGS sequence"/>
</dbReference>
<evidence type="ECO:0000313" key="2">
    <source>
        <dbReference type="EMBL" id="KAL3090876.1"/>
    </source>
</evidence>
<dbReference type="AlphaFoldDB" id="A0ABD2JJS7"/>
<keyword evidence="3" id="KW-1185">Reference proteome</keyword>
<proteinExistence type="predicted"/>
<name>A0ABD2JJS7_HETSC</name>
<evidence type="ECO:0000313" key="3">
    <source>
        <dbReference type="Proteomes" id="UP001620645"/>
    </source>
</evidence>
<organism evidence="2 3">
    <name type="scientific">Heterodera schachtii</name>
    <name type="common">Sugarbeet cyst nematode worm</name>
    <name type="synonym">Tylenchus schachtii</name>
    <dbReference type="NCBI Taxonomy" id="97005"/>
    <lineage>
        <taxon>Eukaryota</taxon>
        <taxon>Metazoa</taxon>
        <taxon>Ecdysozoa</taxon>
        <taxon>Nematoda</taxon>
        <taxon>Chromadorea</taxon>
        <taxon>Rhabditida</taxon>
        <taxon>Tylenchina</taxon>
        <taxon>Tylenchomorpha</taxon>
        <taxon>Tylenchoidea</taxon>
        <taxon>Heteroderidae</taxon>
        <taxon>Heteroderinae</taxon>
        <taxon>Heterodera</taxon>
    </lineage>
</organism>